<evidence type="ECO:0000313" key="1">
    <source>
        <dbReference type="EMBL" id="GIY18550.1"/>
    </source>
</evidence>
<dbReference type="EMBL" id="BPLR01007641">
    <property type="protein sequence ID" value="GIY18550.1"/>
    <property type="molecule type" value="Genomic_DNA"/>
</dbReference>
<evidence type="ECO:0000313" key="2">
    <source>
        <dbReference type="Proteomes" id="UP001054945"/>
    </source>
</evidence>
<gene>
    <name evidence="1" type="ORF">CEXT_115141</name>
</gene>
<protein>
    <submittedName>
        <fullName evidence="1">Uncharacterized protein</fullName>
    </submittedName>
</protein>
<reference evidence="1 2" key="1">
    <citation type="submission" date="2021-06" db="EMBL/GenBank/DDBJ databases">
        <title>Caerostris extrusa draft genome.</title>
        <authorList>
            <person name="Kono N."/>
            <person name="Arakawa K."/>
        </authorList>
    </citation>
    <scope>NUCLEOTIDE SEQUENCE [LARGE SCALE GENOMIC DNA]</scope>
</reference>
<comment type="caution">
    <text evidence="1">The sequence shown here is derived from an EMBL/GenBank/DDBJ whole genome shotgun (WGS) entry which is preliminary data.</text>
</comment>
<keyword evidence="2" id="KW-1185">Reference proteome</keyword>
<dbReference type="Proteomes" id="UP001054945">
    <property type="component" value="Unassembled WGS sequence"/>
</dbReference>
<dbReference type="AlphaFoldDB" id="A0AAV4RAS7"/>
<name>A0AAV4RAS7_CAEEX</name>
<accession>A0AAV4RAS7</accession>
<organism evidence="1 2">
    <name type="scientific">Caerostris extrusa</name>
    <name type="common">Bark spider</name>
    <name type="synonym">Caerostris bankana</name>
    <dbReference type="NCBI Taxonomy" id="172846"/>
    <lineage>
        <taxon>Eukaryota</taxon>
        <taxon>Metazoa</taxon>
        <taxon>Ecdysozoa</taxon>
        <taxon>Arthropoda</taxon>
        <taxon>Chelicerata</taxon>
        <taxon>Arachnida</taxon>
        <taxon>Araneae</taxon>
        <taxon>Araneomorphae</taxon>
        <taxon>Entelegynae</taxon>
        <taxon>Araneoidea</taxon>
        <taxon>Araneidae</taxon>
        <taxon>Caerostris</taxon>
    </lineage>
</organism>
<proteinExistence type="predicted"/>
<sequence>MLTGIGSGGSRIAFSYLIINLDNSLAHWSLEMILLTPVLSKILDSDSTSLMASLLFPPSNTLYVPDLDDNLLYGRLHKIEESMKVFRTKLDESLQRRLGYFNGVQLKTESDNRTWV</sequence>